<feature type="chain" id="PRO_5039000700" evidence="1">
    <location>
        <begin position="22"/>
        <end position="109"/>
    </location>
</feature>
<gene>
    <name evidence="2" type="ORF">IPN75_14895</name>
</gene>
<name>A0A9D7LR30_9RHOO</name>
<dbReference type="EMBL" id="JADKBR010000017">
    <property type="protein sequence ID" value="MBK8891564.1"/>
    <property type="molecule type" value="Genomic_DNA"/>
</dbReference>
<keyword evidence="1" id="KW-0732">Signal</keyword>
<dbReference type="Proteomes" id="UP000808146">
    <property type="component" value="Unassembled WGS sequence"/>
</dbReference>
<accession>A0A9D7LR30</accession>
<evidence type="ECO:0000313" key="2">
    <source>
        <dbReference type="EMBL" id="MBK8891564.1"/>
    </source>
</evidence>
<reference evidence="2" key="1">
    <citation type="submission" date="2020-10" db="EMBL/GenBank/DDBJ databases">
        <title>Connecting structure to function with the recovery of over 1000 high-quality activated sludge metagenome-assembled genomes encoding full-length rRNA genes using long-read sequencing.</title>
        <authorList>
            <person name="Singleton C.M."/>
            <person name="Petriglieri F."/>
            <person name="Kristensen J.M."/>
            <person name="Kirkegaard R.H."/>
            <person name="Michaelsen T.Y."/>
            <person name="Andersen M.H."/>
            <person name="Karst S.M."/>
            <person name="Dueholm M.S."/>
            <person name="Nielsen P.H."/>
            <person name="Albertsen M."/>
        </authorList>
    </citation>
    <scope>NUCLEOTIDE SEQUENCE</scope>
    <source>
        <strain evidence="2">OdNE_18-Q3-R46-58_BAT3C.305</strain>
    </source>
</reference>
<dbReference type="Pfam" id="PF07027">
    <property type="entry name" value="DUF1318"/>
    <property type="match status" value="1"/>
</dbReference>
<evidence type="ECO:0000256" key="1">
    <source>
        <dbReference type="SAM" id="SignalP"/>
    </source>
</evidence>
<proteinExistence type="predicted"/>
<evidence type="ECO:0000313" key="3">
    <source>
        <dbReference type="Proteomes" id="UP000808146"/>
    </source>
</evidence>
<feature type="signal peptide" evidence="1">
    <location>
        <begin position="1"/>
        <end position="21"/>
    </location>
</feature>
<sequence>MKTLMKAVLFSLLLMMQGAFAADLKTAKEQGWVGEQNNGYLGLVKSDAPADLKALVAEVNGQRKAQFTQIATKNGIAEAEAAKVFAREAAERTLPGNYIQNPAGAWVKK</sequence>
<organism evidence="2 3">
    <name type="scientific">Candidatus Dechloromonas phosphorivorans</name>
    <dbReference type="NCBI Taxonomy" id="2899244"/>
    <lineage>
        <taxon>Bacteria</taxon>
        <taxon>Pseudomonadati</taxon>
        <taxon>Pseudomonadota</taxon>
        <taxon>Betaproteobacteria</taxon>
        <taxon>Rhodocyclales</taxon>
        <taxon>Azonexaceae</taxon>
        <taxon>Dechloromonas</taxon>
    </lineage>
</organism>
<protein>
    <submittedName>
        <fullName evidence="2">YdbL family protein</fullName>
    </submittedName>
</protein>
<dbReference type="PIRSF" id="PIRSF025560">
    <property type="entry name" value="UCP025560"/>
    <property type="match status" value="1"/>
</dbReference>
<dbReference type="InterPro" id="IPR008309">
    <property type="entry name" value="YdbL"/>
</dbReference>
<comment type="caution">
    <text evidence="2">The sequence shown here is derived from an EMBL/GenBank/DDBJ whole genome shotgun (WGS) entry which is preliminary data.</text>
</comment>
<dbReference type="AlphaFoldDB" id="A0A9D7LR30"/>